<comment type="similarity">
    <text evidence="2">Belongs to the TRAFAC class translation factor GTPase superfamily. Classic translation factor GTPase family. IF-2 subfamily.</text>
</comment>
<gene>
    <name evidence="9" type="ORF">METZ01_LOCUS310550</name>
</gene>
<organism evidence="9">
    <name type="scientific">marine metagenome</name>
    <dbReference type="NCBI Taxonomy" id="408172"/>
    <lineage>
        <taxon>unclassified sequences</taxon>
        <taxon>metagenomes</taxon>
        <taxon>ecological metagenomes</taxon>
    </lineage>
</organism>
<dbReference type="InterPro" id="IPR009000">
    <property type="entry name" value="Transl_B-barrel_sf"/>
</dbReference>
<name>A0A382N9D9_9ZZZZ</name>
<dbReference type="PROSITE" id="PS01176">
    <property type="entry name" value="IF2"/>
    <property type="match status" value="1"/>
</dbReference>
<reference evidence="9" key="1">
    <citation type="submission" date="2018-05" db="EMBL/GenBank/DDBJ databases">
        <authorList>
            <person name="Lanie J.A."/>
            <person name="Ng W.-L."/>
            <person name="Kazmierczak K.M."/>
            <person name="Andrzejewski T.M."/>
            <person name="Davidsen T.M."/>
            <person name="Wayne K.J."/>
            <person name="Tettelin H."/>
            <person name="Glass J.I."/>
            <person name="Rusch D."/>
            <person name="Podicherti R."/>
            <person name="Tsui H.-C.T."/>
            <person name="Winkler M.E."/>
        </authorList>
    </citation>
    <scope>NUCLEOTIDE SEQUENCE</scope>
</reference>
<keyword evidence="4" id="KW-0547">Nucleotide-binding</keyword>
<evidence type="ECO:0000256" key="2">
    <source>
        <dbReference type="ARBA" id="ARBA00007733"/>
    </source>
</evidence>
<feature type="domain" description="Translation initiation factor IF- 2" evidence="8">
    <location>
        <begin position="1"/>
        <end position="83"/>
    </location>
</feature>
<dbReference type="InterPro" id="IPR036925">
    <property type="entry name" value="TIF_IF2_dom3_sf"/>
</dbReference>
<dbReference type="Pfam" id="PF11987">
    <property type="entry name" value="IF-2"/>
    <property type="match status" value="1"/>
</dbReference>
<proteinExistence type="inferred from homology"/>
<dbReference type="PANTHER" id="PTHR43381">
    <property type="entry name" value="TRANSLATION INITIATION FACTOR IF-2-RELATED"/>
    <property type="match status" value="1"/>
</dbReference>
<dbReference type="GO" id="GO:0005525">
    <property type="term" value="F:GTP binding"/>
    <property type="evidence" value="ECO:0007669"/>
    <property type="project" value="UniProtKB-KW"/>
</dbReference>
<dbReference type="EMBL" id="UINC01098861">
    <property type="protein sequence ID" value="SVC57696.1"/>
    <property type="molecule type" value="Genomic_DNA"/>
</dbReference>
<dbReference type="SUPFAM" id="SSF50447">
    <property type="entry name" value="Translation proteins"/>
    <property type="match status" value="1"/>
</dbReference>
<dbReference type="InterPro" id="IPR023115">
    <property type="entry name" value="TIF_IF2_dom3"/>
</dbReference>
<dbReference type="Gene3D" id="3.40.50.10050">
    <property type="entry name" value="Translation initiation factor IF- 2, domain 3"/>
    <property type="match status" value="1"/>
</dbReference>
<keyword evidence="5" id="KW-0648">Protein biosynthesis</keyword>
<evidence type="ECO:0000256" key="4">
    <source>
        <dbReference type="ARBA" id="ARBA00022741"/>
    </source>
</evidence>
<dbReference type="FunFam" id="3.40.50.10050:FF:000001">
    <property type="entry name" value="Translation initiation factor IF-2"/>
    <property type="match status" value="1"/>
</dbReference>
<feature type="non-terminal residue" evidence="9">
    <location>
        <position position="1"/>
    </location>
</feature>
<dbReference type="FunFam" id="2.40.30.10:FF:000008">
    <property type="entry name" value="Translation initiation factor IF-2"/>
    <property type="match status" value="1"/>
</dbReference>
<dbReference type="Pfam" id="PF03144">
    <property type="entry name" value="GTP_EFTU_D2"/>
    <property type="match status" value="1"/>
</dbReference>
<dbReference type="GO" id="GO:0003743">
    <property type="term" value="F:translation initiation factor activity"/>
    <property type="evidence" value="ECO:0007669"/>
    <property type="project" value="UniProtKB-KW"/>
</dbReference>
<dbReference type="CDD" id="cd03692">
    <property type="entry name" value="mtIF2_IVc"/>
    <property type="match status" value="1"/>
</dbReference>
<dbReference type="InterPro" id="IPR004161">
    <property type="entry name" value="EFTu-like_2"/>
</dbReference>
<accession>A0A382N9D9</accession>
<dbReference type="Gene3D" id="2.40.30.10">
    <property type="entry name" value="Translation factors"/>
    <property type="match status" value="1"/>
</dbReference>
<evidence type="ECO:0000313" key="9">
    <source>
        <dbReference type="EMBL" id="SVC57696.1"/>
    </source>
</evidence>
<evidence type="ECO:0000256" key="1">
    <source>
        <dbReference type="ARBA" id="ARBA00004496"/>
    </source>
</evidence>
<protein>
    <submittedName>
        <fullName evidence="9">Uncharacterized protein</fullName>
    </submittedName>
</protein>
<evidence type="ECO:0000256" key="6">
    <source>
        <dbReference type="ARBA" id="ARBA00023134"/>
    </source>
</evidence>
<evidence type="ECO:0000259" key="7">
    <source>
        <dbReference type="Pfam" id="PF03144"/>
    </source>
</evidence>
<comment type="subcellular location">
    <subcellularLocation>
        <location evidence="1">Cytoplasm</location>
    </subcellularLocation>
</comment>
<keyword evidence="6" id="KW-0342">GTP-binding</keyword>
<evidence type="ECO:0000259" key="8">
    <source>
        <dbReference type="Pfam" id="PF11987"/>
    </source>
</evidence>
<evidence type="ECO:0000256" key="3">
    <source>
        <dbReference type="ARBA" id="ARBA00022540"/>
    </source>
</evidence>
<dbReference type="InterPro" id="IPR000178">
    <property type="entry name" value="TF_IF2_bacterial-like"/>
</dbReference>
<dbReference type="GO" id="GO:0005829">
    <property type="term" value="C:cytosol"/>
    <property type="evidence" value="ECO:0007669"/>
    <property type="project" value="TreeGrafter"/>
</dbReference>
<dbReference type="GO" id="GO:0003924">
    <property type="term" value="F:GTPase activity"/>
    <property type="evidence" value="ECO:0007669"/>
    <property type="project" value="InterPro"/>
</dbReference>
<keyword evidence="3" id="KW-0396">Initiation factor</keyword>
<dbReference type="SUPFAM" id="SSF52156">
    <property type="entry name" value="Initiation factor IF2/eIF5b, domain 3"/>
    <property type="match status" value="1"/>
</dbReference>
<dbReference type="InterPro" id="IPR015760">
    <property type="entry name" value="TIF_IF2"/>
</dbReference>
<feature type="domain" description="Translation elongation factor EFTu-like" evidence="7">
    <location>
        <begin position="114"/>
        <end position="181"/>
    </location>
</feature>
<dbReference type="AlphaFoldDB" id="A0A382N9D9"/>
<dbReference type="PANTHER" id="PTHR43381:SF5">
    <property type="entry name" value="TR-TYPE G DOMAIN-CONTAINING PROTEIN"/>
    <property type="match status" value="1"/>
</dbReference>
<evidence type="ECO:0000256" key="5">
    <source>
        <dbReference type="ARBA" id="ARBA00022917"/>
    </source>
</evidence>
<sequence length="193" mass="20960">VHGSAQALVEAIEELSTDEVKVKVISSGVGAINNTDISLASASKAIVLGFNVRADAVARKNADTEGVKIEYYSIIYNLIDDMKAIMGGMLSPEFSENIIGVASVKDVFRSPKFGDIAGCMVEEGVVKKDSPIRVLRESVVIYEGELESLRRFKDDVKDVKSGTECGIGVLNYTDVQPGDQIEVFERIERARTL</sequence>